<feature type="domain" description="4Fe-4S ferredoxin-type" evidence="8">
    <location>
        <begin position="164"/>
        <end position="208"/>
    </location>
</feature>
<dbReference type="GO" id="GO:0046872">
    <property type="term" value="F:metal ion binding"/>
    <property type="evidence" value="ECO:0007669"/>
    <property type="project" value="UniProtKB-KW"/>
</dbReference>
<dbReference type="PANTHER" id="PTHR30176:SF3">
    <property type="entry name" value="FERREDOXIN-TYPE PROTEIN NAPH"/>
    <property type="match status" value="1"/>
</dbReference>
<dbReference type="OrthoDB" id="9784262at2"/>
<keyword evidence="3" id="KW-0479">Metal-binding</keyword>
<evidence type="ECO:0000259" key="8">
    <source>
        <dbReference type="Pfam" id="PF12801"/>
    </source>
</evidence>
<dbReference type="Pfam" id="PF12801">
    <property type="entry name" value="Fer4_5"/>
    <property type="match status" value="2"/>
</dbReference>
<evidence type="ECO:0000256" key="4">
    <source>
        <dbReference type="ARBA" id="ARBA00022982"/>
    </source>
</evidence>
<dbReference type="Proteomes" id="UP000219215">
    <property type="component" value="Chromosome DPRO"/>
</dbReference>
<dbReference type="InterPro" id="IPR051684">
    <property type="entry name" value="Electron_Trans/Redox"/>
</dbReference>
<dbReference type="KEGG" id="pprf:DPRO_2306"/>
<feature type="domain" description="4Fe-4S ferredoxin-type" evidence="8">
    <location>
        <begin position="65"/>
        <end position="106"/>
    </location>
</feature>
<dbReference type="EMBL" id="LT907975">
    <property type="protein sequence ID" value="SOB59212.1"/>
    <property type="molecule type" value="Genomic_DNA"/>
</dbReference>
<dbReference type="InterPro" id="IPR017896">
    <property type="entry name" value="4Fe4S_Fe-S-bd"/>
</dbReference>
<keyword evidence="6" id="KW-0411">Iron-sulfur</keyword>
<keyword evidence="7" id="KW-0472">Membrane</keyword>
<reference evidence="10" key="1">
    <citation type="submission" date="2017-09" db="EMBL/GenBank/DDBJ databases">
        <authorList>
            <person name="Regsiter A."/>
            <person name="William W."/>
        </authorList>
    </citation>
    <scope>NUCLEOTIDE SEQUENCE [LARGE SCALE GENOMIC DNA]</scope>
    <source>
        <strain evidence="10">500-1</strain>
    </source>
</reference>
<feature type="transmembrane region" description="Helical" evidence="7">
    <location>
        <begin position="157"/>
        <end position="179"/>
    </location>
</feature>
<dbReference type="GO" id="GO:0005886">
    <property type="term" value="C:plasma membrane"/>
    <property type="evidence" value="ECO:0007669"/>
    <property type="project" value="TreeGrafter"/>
</dbReference>
<evidence type="ECO:0000256" key="2">
    <source>
        <dbReference type="ARBA" id="ARBA00022485"/>
    </source>
</evidence>
<dbReference type="GO" id="GO:0051539">
    <property type="term" value="F:4 iron, 4 sulfur cluster binding"/>
    <property type="evidence" value="ECO:0007669"/>
    <property type="project" value="UniProtKB-KW"/>
</dbReference>
<accession>A0A2C8F9A4</accession>
<keyword evidence="5" id="KW-0408">Iron</keyword>
<dbReference type="PANTHER" id="PTHR30176">
    <property type="entry name" value="FERREDOXIN-TYPE PROTEIN NAPH"/>
    <property type="match status" value="1"/>
</dbReference>
<dbReference type="AlphaFoldDB" id="A0A2C8F9A4"/>
<protein>
    <recommendedName>
        <fullName evidence="8">4Fe-4S ferredoxin-type domain-containing protein</fullName>
    </recommendedName>
</protein>
<evidence type="ECO:0000256" key="3">
    <source>
        <dbReference type="ARBA" id="ARBA00022723"/>
    </source>
</evidence>
<keyword evidence="7" id="KW-0812">Transmembrane</keyword>
<evidence type="ECO:0000256" key="6">
    <source>
        <dbReference type="ARBA" id="ARBA00023014"/>
    </source>
</evidence>
<keyword evidence="1" id="KW-0813">Transport</keyword>
<gene>
    <name evidence="9" type="ORF">DPRO_2306</name>
</gene>
<evidence type="ECO:0000313" key="10">
    <source>
        <dbReference type="Proteomes" id="UP000219215"/>
    </source>
</evidence>
<feature type="transmembrane region" description="Helical" evidence="7">
    <location>
        <begin position="115"/>
        <end position="137"/>
    </location>
</feature>
<organism evidence="9 10">
    <name type="scientific">Pseudodesulfovibrio profundus</name>
    <dbReference type="NCBI Taxonomy" id="57320"/>
    <lineage>
        <taxon>Bacteria</taxon>
        <taxon>Pseudomonadati</taxon>
        <taxon>Thermodesulfobacteriota</taxon>
        <taxon>Desulfovibrionia</taxon>
        <taxon>Desulfovibrionales</taxon>
        <taxon>Desulfovibrionaceae</taxon>
    </lineage>
</organism>
<keyword evidence="4" id="KW-0249">Electron transport</keyword>
<evidence type="ECO:0000256" key="7">
    <source>
        <dbReference type="SAM" id="Phobius"/>
    </source>
</evidence>
<proteinExistence type="predicted"/>
<evidence type="ECO:0000313" key="9">
    <source>
        <dbReference type="EMBL" id="SOB59212.1"/>
    </source>
</evidence>
<keyword evidence="2" id="KW-0004">4Fe-4S</keyword>
<dbReference type="RefSeq" id="WP_097012116.1">
    <property type="nucleotide sequence ID" value="NZ_LT907975.1"/>
</dbReference>
<feature type="transmembrane region" description="Helical" evidence="7">
    <location>
        <begin position="67"/>
        <end position="94"/>
    </location>
</feature>
<keyword evidence="7" id="KW-1133">Transmembrane helix</keyword>
<evidence type="ECO:0000256" key="1">
    <source>
        <dbReference type="ARBA" id="ARBA00022448"/>
    </source>
</evidence>
<name>A0A2C8F9A4_9BACT</name>
<dbReference type="SUPFAM" id="SSF54862">
    <property type="entry name" value="4Fe-4S ferredoxins"/>
    <property type="match status" value="1"/>
</dbReference>
<sequence>MSKLKMLRRATQISIAALFIFIPWLNANGFNQIRGNFLSCTVFGIPLADPLTAVQVAITSGSPGMNLIIGSLIALVIAAFLGAVFCSWICPYGLISELNQSLNRRVRNTRYKRRISGFAVKTIVISMVLIAIVVLGLPPILNHLSLPGWYTRAAQTWFLVGSFPVGVILLLGAMTVDLVSGMRLWCRYCCPQSYLLMLVQRFSPKRLRIMYDPQKCTCAPGKSPCRNACPLLLNPKAKQSYLELECSNCRECVDECAKHGRAITQIIAPKA</sequence>
<keyword evidence="10" id="KW-1185">Reference proteome</keyword>
<evidence type="ECO:0000256" key="5">
    <source>
        <dbReference type="ARBA" id="ARBA00023004"/>
    </source>
</evidence>